<proteinExistence type="predicted"/>
<evidence type="ECO:0000313" key="2">
    <source>
        <dbReference type="Proteomes" id="UP000728106"/>
    </source>
</evidence>
<comment type="caution">
    <text evidence="1">The sequence shown here is derived from an EMBL/GenBank/DDBJ whole genome shotgun (WGS) entry which is preliminary data.</text>
</comment>
<sequence length="55" mass="6382">MGKKTPKYIVFNKNMGGRFHKPVSGGDDLELLRTYYSGDAYEIVRTADLVEREEW</sequence>
<dbReference type="EMBL" id="JAAOCP010000001">
    <property type="protein sequence ID" value="MBJ7637926.1"/>
    <property type="molecule type" value="Genomic_DNA"/>
</dbReference>
<dbReference type="RefSeq" id="WP_199446526.1">
    <property type="nucleotide sequence ID" value="NZ_JAAOCP010000001.1"/>
</dbReference>
<protein>
    <submittedName>
        <fullName evidence="1">Uncharacterized protein</fullName>
    </submittedName>
</protein>
<dbReference type="AlphaFoldDB" id="A0AA41CQT1"/>
<name>A0AA41CQT1_WEICO</name>
<gene>
    <name evidence="1" type="ORF">HAU20_00625</name>
</gene>
<accession>A0AA41CQT1</accession>
<reference evidence="1 2" key="1">
    <citation type="journal article" date="2021" name="Int. J. Food Microbiol.">
        <title>Safety demonstration of a microbial species for use in the food chain: Weissella confusa.</title>
        <authorList>
            <person name="Bourdichon F."/>
            <person name="Patrone V."/>
            <person name="Fontana A."/>
            <person name="Milani G."/>
            <person name="Morelli L."/>
        </authorList>
    </citation>
    <scope>NUCLEOTIDE SEQUENCE [LARGE SCALE GENOMIC DNA]</scope>
    <source>
        <strain evidence="1 2">CCUG 43002</strain>
    </source>
</reference>
<organism evidence="1 2">
    <name type="scientific">Weissella confusa</name>
    <name type="common">Lactobacillus confusus</name>
    <dbReference type="NCBI Taxonomy" id="1583"/>
    <lineage>
        <taxon>Bacteria</taxon>
        <taxon>Bacillati</taxon>
        <taxon>Bacillota</taxon>
        <taxon>Bacilli</taxon>
        <taxon>Lactobacillales</taxon>
        <taxon>Lactobacillaceae</taxon>
        <taxon>Weissella</taxon>
    </lineage>
</organism>
<evidence type="ECO:0000313" key="1">
    <source>
        <dbReference type="EMBL" id="MBJ7637926.1"/>
    </source>
</evidence>
<dbReference type="Proteomes" id="UP000728106">
    <property type="component" value="Unassembled WGS sequence"/>
</dbReference>
<keyword evidence="2" id="KW-1185">Reference proteome</keyword>